<dbReference type="AlphaFoldDB" id="A0A6A6ZNE8"/>
<dbReference type="OrthoDB" id="3719074at2759"/>
<dbReference type="EMBL" id="MU006236">
    <property type="protein sequence ID" value="KAF2821787.1"/>
    <property type="molecule type" value="Genomic_DNA"/>
</dbReference>
<proteinExistence type="predicted"/>
<gene>
    <name evidence="1" type="ORF">CC86DRAFT_358811</name>
</gene>
<protein>
    <submittedName>
        <fullName evidence="1">Uncharacterized protein</fullName>
    </submittedName>
</protein>
<evidence type="ECO:0000313" key="1">
    <source>
        <dbReference type="EMBL" id="KAF2821787.1"/>
    </source>
</evidence>
<sequence length="574" mass="65626">MVVKSSQSLGDLPTELIDQIMSCIDLYRNERILGHIPDDPPPNSPDTYLLTDFLVCSRALYSLALTNRRFRDIAQKYLFAAPVIGGYAVRVSGTSCSSRIAFLLRTLFSRSDLRRHVRKIRLCFLEGRPPTSGNPFDLDQGNELGLTSKPLNFATIVHQTRGIVMSSNLPETLKRTWCAQLIMDFRYSTIGILVALLPRLETLSISEQNLEPIDDIDDYTANMIGIRRLHTADPTGVDLQGIQCLPAAHSLRTLKISSMFPLRFDGLDKFPNLDTLDLGLKLASVDYYMVEELEELFATPEVTTNFDRIRHLRLDCQVKTVGIWDFAARQGIAHVLRAFSSLVSLDFYAEPSHEKNPFRSVRAFPHYQANIQTYPDEPSPRDRDATQDIFWDERVYEARTEWTNHQYLVDSLIRIRPSLQSLKLPGGFWTLPGAMRKPLPSFTSFPSLQRLDLPQAAMLSIKLDNMRFLETEHGDFRLLPTTVLPPTLQELRIFDADANLLHSEWLRQLFNEHATRKTWPDLQKLEIIFGPTFNNVELADLLARRACEQFRMLSDKAAFQVLLRRDEEVPSICL</sequence>
<dbReference type="SUPFAM" id="SSF52047">
    <property type="entry name" value="RNI-like"/>
    <property type="match status" value="1"/>
</dbReference>
<evidence type="ECO:0000313" key="2">
    <source>
        <dbReference type="Proteomes" id="UP000799424"/>
    </source>
</evidence>
<accession>A0A6A6ZNE8</accession>
<dbReference type="Gene3D" id="3.80.10.10">
    <property type="entry name" value="Ribonuclease Inhibitor"/>
    <property type="match status" value="1"/>
</dbReference>
<name>A0A6A6ZNE8_9PLEO</name>
<dbReference type="InterPro" id="IPR032675">
    <property type="entry name" value="LRR_dom_sf"/>
</dbReference>
<reference evidence="1" key="1">
    <citation type="journal article" date="2020" name="Stud. Mycol.">
        <title>101 Dothideomycetes genomes: a test case for predicting lifestyles and emergence of pathogens.</title>
        <authorList>
            <person name="Haridas S."/>
            <person name="Albert R."/>
            <person name="Binder M."/>
            <person name="Bloem J."/>
            <person name="Labutti K."/>
            <person name="Salamov A."/>
            <person name="Andreopoulos B."/>
            <person name="Baker S."/>
            <person name="Barry K."/>
            <person name="Bills G."/>
            <person name="Bluhm B."/>
            <person name="Cannon C."/>
            <person name="Castanera R."/>
            <person name="Culley D."/>
            <person name="Daum C."/>
            <person name="Ezra D."/>
            <person name="Gonzalez J."/>
            <person name="Henrissat B."/>
            <person name="Kuo A."/>
            <person name="Liang C."/>
            <person name="Lipzen A."/>
            <person name="Lutzoni F."/>
            <person name="Magnuson J."/>
            <person name="Mondo S."/>
            <person name="Nolan M."/>
            <person name="Ohm R."/>
            <person name="Pangilinan J."/>
            <person name="Park H.-J."/>
            <person name="Ramirez L."/>
            <person name="Alfaro M."/>
            <person name="Sun H."/>
            <person name="Tritt A."/>
            <person name="Yoshinaga Y."/>
            <person name="Zwiers L.-H."/>
            <person name="Turgeon B."/>
            <person name="Goodwin S."/>
            <person name="Spatafora J."/>
            <person name="Crous P."/>
            <person name="Grigoriev I."/>
        </authorList>
    </citation>
    <scope>NUCLEOTIDE SEQUENCE</scope>
    <source>
        <strain evidence="1">CBS 113818</strain>
    </source>
</reference>
<keyword evidence="2" id="KW-1185">Reference proteome</keyword>
<organism evidence="1 2">
    <name type="scientific">Ophiobolus disseminans</name>
    <dbReference type="NCBI Taxonomy" id="1469910"/>
    <lineage>
        <taxon>Eukaryota</taxon>
        <taxon>Fungi</taxon>
        <taxon>Dikarya</taxon>
        <taxon>Ascomycota</taxon>
        <taxon>Pezizomycotina</taxon>
        <taxon>Dothideomycetes</taxon>
        <taxon>Pleosporomycetidae</taxon>
        <taxon>Pleosporales</taxon>
        <taxon>Pleosporineae</taxon>
        <taxon>Phaeosphaeriaceae</taxon>
        <taxon>Ophiobolus</taxon>
    </lineage>
</organism>
<dbReference type="Proteomes" id="UP000799424">
    <property type="component" value="Unassembled WGS sequence"/>
</dbReference>